<evidence type="ECO:0008006" key="4">
    <source>
        <dbReference type="Google" id="ProtNLM"/>
    </source>
</evidence>
<evidence type="ECO:0000256" key="1">
    <source>
        <dbReference type="ARBA" id="ARBA00007177"/>
    </source>
</evidence>
<dbReference type="HAMAP" id="MF_01384">
    <property type="entry name" value="UreD"/>
    <property type="match status" value="1"/>
</dbReference>
<dbReference type="PANTHER" id="PTHR33643">
    <property type="entry name" value="UREASE ACCESSORY PROTEIN D"/>
    <property type="match status" value="1"/>
</dbReference>
<dbReference type="EMBL" id="UINC01010582">
    <property type="protein sequence ID" value="SVA47027.1"/>
    <property type="molecule type" value="Genomic_DNA"/>
</dbReference>
<keyword evidence="2" id="KW-0143">Chaperone</keyword>
<accession>A0A381W504</accession>
<comment type="similarity">
    <text evidence="1">Belongs to the UreD family.</text>
</comment>
<evidence type="ECO:0000313" key="3">
    <source>
        <dbReference type="EMBL" id="SVA47027.1"/>
    </source>
</evidence>
<sequence length="275" mass="31023">MSNNIQQGWIAELELNFSASRSKTFLSKRKHIGPLTIQRPFYPEEGLCHLYLLHPPGGVVGGDQLSIGVKTDSDSGALITTPGATKIYRSNGHKRSTINQNFTVSNNSSLEWLPMETIIFPGARSRFSTSFSLSGNARVAAWEIHCLGRPVINESFSSGKLEFSFELWRDESPILLDKLIIDKSELENAVGLRGYPVFGTFIISNSSNEVLDLVRTKLFESDDCVYGATQIEDIIIIRCLSRRTHLVQDFFREVWQRIRPLVFDREASIPRIWAT</sequence>
<reference evidence="3" key="1">
    <citation type="submission" date="2018-05" db="EMBL/GenBank/DDBJ databases">
        <authorList>
            <person name="Lanie J.A."/>
            <person name="Ng W.-L."/>
            <person name="Kazmierczak K.M."/>
            <person name="Andrzejewski T.M."/>
            <person name="Davidsen T.M."/>
            <person name="Wayne K.J."/>
            <person name="Tettelin H."/>
            <person name="Glass J.I."/>
            <person name="Rusch D."/>
            <person name="Podicherti R."/>
            <person name="Tsui H.-C.T."/>
            <person name="Winkler M.E."/>
        </authorList>
    </citation>
    <scope>NUCLEOTIDE SEQUENCE</scope>
</reference>
<dbReference type="PANTHER" id="PTHR33643:SF1">
    <property type="entry name" value="UREASE ACCESSORY PROTEIN D"/>
    <property type="match status" value="1"/>
</dbReference>
<proteinExistence type="inferred from homology"/>
<dbReference type="GO" id="GO:0016151">
    <property type="term" value="F:nickel cation binding"/>
    <property type="evidence" value="ECO:0007669"/>
    <property type="project" value="InterPro"/>
</dbReference>
<dbReference type="InterPro" id="IPR002669">
    <property type="entry name" value="UreD"/>
</dbReference>
<dbReference type="AlphaFoldDB" id="A0A381W504"/>
<evidence type="ECO:0000256" key="2">
    <source>
        <dbReference type="ARBA" id="ARBA00023186"/>
    </source>
</evidence>
<name>A0A381W504_9ZZZZ</name>
<gene>
    <name evidence="3" type="ORF">METZ01_LOCUS99881</name>
</gene>
<protein>
    <recommendedName>
        <fullName evidence="4">Urease accessory protein UreD</fullName>
    </recommendedName>
</protein>
<organism evidence="3">
    <name type="scientific">marine metagenome</name>
    <dbReference type="NCBI Taxonomy" id="408172"/>
    <lineage>
        <taxon>unclassified sequences</taxon>
        <taxon>metagenomes</taxon>
        <taxon>ecological metagenomes</taxon>
    </lineage>
</organism>
<dbReference type="Pfam" id="PF01774">
    <property type="entry name" value="UreD"/>
    <property type="match status" value="1"/>
</dbReference>